<dbReference type="SUPFAM" id="SSF46689">
    <property type="entry name" value="Homeodomain-like"/>
    <property type="match status" value="1"/>
</dbReference>
<evidence type="ECO:0000256" key="3">
    <source>
        <dbReference type="ARBA" id="ARBA00023163"/>
    </source>
</evidence>
<evidence type="ECO:0000256" key="2">
    <source>
        <dbReference type="ARBA" id="ARBA00023125"/>
    </source>
</evidence>
<dbReference type="InterPro" id="IPR047640">
    <property type="entry name" value="RpiR-like"/>
</dbReference>
<accession>A0ABU6MFA5</accession>
<dbReference type="InterPro" id="IPR001347">
    <property type="entry name" value="SIS_dom"/>
</dbReference>
<feature type="domain" description="HTH rpiR-type" evidence="4">
    <location>
        <begin position="8"/>
        <end position="84"/>
    </location>
</feature>
<dbReference type="PANTHER" id="PTHR30514">
    <property type="entry name" value="GLUCOKINASE"/>
    <property type="match status" value="1"/>
</dbReference>
<dbReference type="InterPro" id="IPR036388">
    <property type="entry name" value="WH-like_DNA-bd_sf"/>
</dbReference>
<dbReference type="CDD" id="cd05013">
    <property type="entry name" value="SIS_RpiR"/>
    <property type="match status" value="1"/>
</dbReference>
<dbReference type="EMBL" id="JARMAB010000012">
    <property type="protein sequence ID" value="MED1203359.1"/>
    <property type="molecule type" value="Genomic_DNA"/>
</dbReference>
<feature type="domain" description="SIS" evidence="5">
    <location>
        <begin position="128"/>
        <end position="268"/>
    </location>
</feature>
<evidence type="ECO:0000313" key="6">
    <source>
        <dbReference type="EMBL" id="MED1203359.1"/>
    </source>
</evidence>
<dbReference type="PANTHER" id="PTHR30514:SF1">
    <property type="entry name" value="HTH-TYPE TRANSCRIPTIONAL REGULATOR HEXR-RELATED"/>
    <property type="match status" value="1"/>
</dbReference>
<dbReference type="Proteomes" id="UP001341444">
    <property type="component" value="Unassembled WGS sequence"/>
</dbReference>
<protein>
    <submittedName>
        <fullName evidence="6">MurR/RpiR family transcriptional regulator</fullName>
    </submittedName>
</protein>
<dbReference type="Gene3D" id="1.10.10.10">
    <property type="entry name" value="Winged helix-like DNA-binding domain superfamily/Winged helix DNA-binding domain"/>
    <property type="match status" value="1"/>
</dbReference>
<keyword evidence="3" id="KW-0804">Transcription</keyword>
<dbReference type="InterPro" id="IPR035472">
    <property type="entry name" value="RpiR-like_SIS"/>
</dbReference>
<dbReference type="Pfam" id="PF01418">
    <property type="entry name" value="HTH_6"/>
    <property type="match status" value="1"/>
</dbReference>
<dbReference type="SUPFAM" id="SSF53697">
    <property type="entry name" value="SIS domain"/>
    <property type="match status" value="1"/>
</dbReference>
<evidence type="ECO:0000259" key="5">
    <source>
        <dbReference type="PROSITE" id="PS51464"/>
    </source>
</evidence>
<dbReference type="PROSITE" id="PS51464">
    <property type="entry name" value="SIS"/>
    <property type="match status" value="1"/>
</dbReference>
<dbReference type="Gene3D" id="3.40.50.10490">
    <property type="entry name" value="Glucose-6-phosphate isomerase like protein, domain 1"/>
    <property type="match status" value="1"/>
</dbReference>
<keyword evidence="2" id="KW-0238">DNA-binding</keyword>
<dbReference type="InterPro" id="IPR009057">
    <property type="entry name" value="Homeodomain-like_sf"/>
</dbReference>
<proteinExistence type="predicted"/>
<dbReference type="RefSeq" id="WP_066268965.1">
    <property type="nucleotide sequence ID" value="NZ_JARMAB010000012.1"/>
</dbReference>
<keyword evidence="7" id="KW-1185">Reference proteome</keyword>
<reference evidence="6 7" key="1">
    <citation type="submission" date="2023-03" db="EMBL/GenBank/DDBJ databases">
        <title>Bacillus Genome Sequencing.</title>
        <authorList>
            <person name="Dunlap C."/>
        </authorList>
    </citation>
    <scope>NUCLEOTIDE SEQUENCE [LARGE SCALE GENOMIC DNA]</scope>
    <source>
        <strain evidence="6 7">B-23453</strain>
    </source>
</reference>
<evidence type="ECO:0000259" key="4">
    <source>
        <dbReference type="PROSITE" id="PS51071"/>
    </source>
</evidence>
<gene>
    <name evidence="6" type="ORF">P4T90_09745</name>
</gene>
<evidence type="ECO:0000313" key="7">
    <source>
        <dbReference type="Proteomes" id="UP001341444"/>
    </source>
</evidence>
<evidence type="ECO:0000256" key="1">
    <source>
        <dbReference type="ARBA" id="ARBA00023015"/>
    </source>
</evidence>
<dbReference type="Pfam" id="PF01380">
    <property type="entry name" value="SIS"/>
    <property type="match status" value="1"/>
</dbReference>
<sequence length="286" mass="31737">MGKSLQSFPCLPRIRSLYTTMSVKEKKIANYILEKPENIIHSTINQVADDLRVADATVFRFCKRLGYNGFQAMKIALASEVVAPIKDIHETIQTGDTEREIAEKVFKANMRTLEDTLFAFNENRFEEAVDLLMSARKVEFYGNGGSGMIAMDAHHKFLRTGILSGAYTDSHFQVMSASQLTEEDVAVVISHSGSNKDTLDVLKVAQRNGAKSLGITNLAKSPLSQKVDIALFTVAQETDYRSEALSSRIAQLSLIDALYVNVMAKRSEAGHTSLQKIREAISLKRI</sequence>
<dbReference type="PROSITE" id="PS51071">
    <property type="entry name" value="HTH_RPIR"/>
    <property type="match status" value="1"/>
</dbReference>
<dbReference type="InterPro" id="IPR000281">
    <property type="entry name" value="HTH_RpiR"/>
</dbReference>
<keyword evidence="1" id="KW-0805">Transcription regulation</keyword>
<dbReference type="InterPro" id="IPR046348">
    <property type="entry name" value="SIS_dom_sf"/>
</dbReference>
<comment type="caution">
    <text evidence="6">The sequence shown here is derived from an EMBL/GenBank/DDBJ whole genome shotgun (WGS) entry which is preliminary data.</text>
</comment>
<organism evidence="6 7">
    <name type="scientific">Heyndrickxia acidicola</name>
    <dbReference type="NCBI Taxonomy" id="209389"/>
    <lineage>
        <taxon>Bacteria</taxon>
        <taxon>Bacillati</taxon>
        <taxon>Bacillota</taxon>
        <taxon>Bacilli</taxon>
        <taxon>Bacillales</taxon>
        <taxon>Bacillaceae</taxon>
        <taxon>Heyndrickxia</taxon>
    </lineage>
</organism>
<name>A0ABU6MFA5_9BACI</name>